<dbReference type="AlphaFoldDB" id="A0AAJ6TE52"/>
<evidence type="ECO:0000313" key="2">
    <source>
        <dbReference type="Proteomes" id="UP000694918"/>
    </source>
</evidence>
<evidence type="ECO:0000313" key="3">
    <source>
        <dbReference type="RefSeq" id="XP_011009672.1"/>
    </source>
</evidence>
<accession>A0AAJ6TE52</accession>
<feature type="domain" description="Malectin" evidence="1">
    <location>
        <begin position="24"/>
        <end position="143"/>
    </location>
</feature>
<reference evidence="3" key="1">
    <citation type="submission" date="2025-08" db="UniProtKB">
        <authorList>
            <consortium name="RefSeq"/>
        </authorList>
    </citation>
    <scope>IDENTIFICATION</scope>
</reference>
<dbReference type="GeneID" id="105114720"/>
<dbReference type="Proteomes" id="UP000694918">
    <property type="component" value="Unplaced"/>
</dbReference>
<dbReference type="Gene3D" id="2.60.120.430">
    <property type="entry name" value="Galactose-binding lectin"/>
    <property type="match status" value="1"/>
</dbReference>
<dbReference type="Pfam" id="PF11721">
    <property type="entry name" value="Malectin"/>
    <property type="match status" value="1"/>
</dbReference>
<protein>
    <submittedName>
        <fullName evidence="3">Probable LRR receptor-like serine/threonine-protein kinase At1g53420</fullName>
    </submittedName>
</protein>
<dbReference type="RefSeq" id="XP_011009672.1">
    <property type="nucleotide sequence ID" value="XM_011011370.1"/>
</dbReference>
<evidence type="ECO:0000259" key="1">
    <source>
        <dbReference type="Pfam" id="PF11721"/>
    </source>
</evidence>
<dbReference type="PANTHER" id="PTHR34081:SF1">
    <property type="entry name" value="MALECTIN, LEUCINE-RICH REPEAT DOMAIN, L DOMAIN-LIKE PROTEIN-RELATED"/>
    <property type="match status" value="1"/>
</dbReference>
<sequence>MGIFLGTNHNQYTVDVEKPLCGISSDDAPLYKTAPASPVSLKYYGFCMKNGKYKAKLHFADIEYGENRDPSSKGKRQFDVAIQDKKVQENFNIREAAKGINGSVTLDFIATVKNNRLDIHLYWSGKGSISSPMEYYGPLISAISVSPVPRKSGRKPSAMSIATLRGSALLLPLLVAVSICQMGWLGGKG</sequence>
<organism evidence="2 3">
    <name type="scientific">Populus euphratica</name>
    <name type="common">Euphrates poplar</name>
    <dbReference type="NCBI Taxonomy" id="75702"/>
    <lineage>
        <taxon>Eukaryota</taxon>
        <taxon>Viridiplantae</taxon>
        <taxon>Streptophyta</taxon>
        <taxon>Embryophyta</taxon>
        <taxon>Tracheophyta</taxon>
        <taxon>Spermatophyta</taxon>
        <taxon>Magnoliopsida</taxon>
        <taxon>eudicotyledons</taxon>
        <taxon>Gunneridae</taxon>
        <taxon>Pentapetalae</taxon>
        <taxon>rosids</taxon>
        <taxon>fabids</taxon>
        <taxon>Malpighiales</taxon>
        <taxon>Salicaceae</taxon>
        <taxon>Saliceae</taxon>
        <taxon>Populus</taxon>
    </lineage>
</organism>
<dbReference type="InterPro" id="IPR021720">
    <property type="entry name" value="Malectin_dom"/>
</dbReference>
<dbReference type="PANTHER" id="PTHR34081">
    <property type="entry name" value="MALECTIN DOMAIN-CONTAINING PROTEIN"/>
    <property type="match status" value="1"/>
</dbReference>
<dbReference type="KEGG" id="peu:105114720"/>
<name>A0AAJ6TE52_POPEU</name>
<gene>
    <name evidence="3" type="primary">LOC105114720</name>
</gene>
<proteinExistence type="predicted"/>
<keyword evidence="2" id="KW-1185">Reference proteome</keyword>